<sequence>MMATATFVLVASVGGSPGCAEHGVTVGVDEPSSPSFTTKDDSGAGDAGMSPAETPAMCPVTTCSLPHATCPSSNFPCDVNLLTDNDNCGACGVRCDGPNTGNSKWSCVDGKCAFSCDDPRYRNCDGNPTNGCETRANDNTNCGACGHVCPADTVCTGAACKPVCEAAGFPDDCAPPDFPDQHNCTDKRTDNDNCGVCGNRCDPTGPGLPALPTNDMYYGCGDKKCTLPKCKDKTKANCNLDVTDGCEATLGTEENCARCGDKCAPGQICFSPPLGTPQCICAPGETLCFGVLCVHADDDPDNCGGCNQRCAGFGRPHYAPTCTLGVCGGRCEEKFADCDGLTDNGCEIDTRVDNRNCGSCGHACLPGQVCSAGECLVAPCDTEGPTTK</sequence>
<dbReference type="KEGG" id="llu:AKJ09_06974"/>
<evidence type="ECO:0008006" key="4">
    <source>
        <dbReference type="Google" id="ProtNLM"/>
    </source>
</evidence>
<protein>
    <recommendedName>
        <fullName evidence="4">Tryptophan synthase alpha chain</fullName>
    </recommendedName>
</protein>
<dbReference type="PATRIC" id="fig|1391654.3.peg.7079"/>
<dbReference type="Proteomes" id="UP000064967">
    <property type="component" value="Chromosome"/>
</dbReference>
<dbReference type="EMBL" id="CP012333">
    <property type="protein sequence ID" value="AKV00311.1"/>
    <property type="molecule type" value="Genomic_DNA"/>
</dbReference>
<reference evidence="2 3" key="1">
    <citation type="submission" date="2015-08" db="EMBL/GenBank/DDBJ databases">
        <authorList>
            <person name="Babu N.S."/>
            <person name="Beckwith C.J."/>
            <person name="Beseler K.G."/>
            <person name="Brison A."/>
            <person name="Carone J.V."/>
            <person name="Caskin T.P."/>
            <person name="Diamond M."/>
            <person name="Durham M.E."/>
            <person name="Foxe J.M."/>
            <person name="Go M."/>
            <person name="Henderson B.A."/>
            <person name="Jones I.B."/>
            <person name="McGettigan J.A."/>
            <person name="Micheletti S.J."/>
            <person name="Nasrallah M.E."/>
            <person name="Ortiz D."/>
            <person name="Piller C.R."/>
            <person name="Privatt S.R."/>
            <person name="Schneider S.L."/>
            <person name="Sharp S."/>
            <person name="Smith T.C."/>
            <person name="Stanton J.D."/>
            <person name="Ullery H.E."/>
            <person name="Wilson R.J."/>
            <person name="Serrano M.G."/>
            <person name="Buck G."/>
            <person name="Lee V."/>
            <person name="Wang Y."/>
            <person name="Carvalho R."/>
            <person name="Voegtly L."/>
            <person name="Shi R."/>
            <person name="Duckworth R."/>
            <person name="Johnson A."/>
            <person name="Loviza R."/>
            <person name="Walstead R."/>
            <person name="Shah Z."/>
            <person name="Kiflezghi M."/>
            <person name="Wade K."/>
            <person name="Ball S.L."/>
            <person name="Bradley K.W."/>
            <person name="Asai D.J."/>
            <person name="Bowman C.A."/>
            <person name="Russell D.A."/>
            <person name="Pope W.H."/>
            <person name="Jacobs-Sera D."/>
            <person name="Hendrix R.W."/>
            <person name="Hatfull G.F."/>
        </authorList>
    </citation>
    <scope>NUCLEOTIDE SEQUENCE [LARGE SCALE GENOMIC DNA]</scope>
    <source>
        <strain evidence="2 3">DSM 27648</strain>
    </source>
</reference>
<organism evidence="2 3">
    <name type="scientific">Labilithrix luteola</name>
    <dbReference type="NCBI Taxonomy" id="1391654"/>
    <lineage>
        <taxon>Bacteria</taxon>
        <taxon>Pseudomonadati</taxon>
        <taxon>Myxococcota</taxon>
        <taxon>Polyangia</taxon>
        <taxon>Polyangiales</taxon>
        <taxon>Labilitrichaceae</taxon>
        <taxon>Labilithrix</taxon>
    </lineage>
</organism>
<evidence type="ECO:0000256" key="1">
    <source>
        <dbReference type="SAM" id="MobiDB-lite"/>
    </source>
</evidence>
<evidence type="ECO:0000313" key="2">
    <source>
        <dbReference type="EMBL" id="AKV00311.1"/>
    </source>
</evidence>
<dbReference type="AlphaFoldDB" id="A0A0K1Q391"/>
<keyword evidence="3" id="KW-1185">Reference proteome</keyword>
<evidence type="ECO:0000313" key="3">
    <source>
        <dbReference type="Proteomes" id="UP000064967"/>
    </source>
</evidence>
<name>A0A0K1Q391_9BACT</name>
<accession>A0A0K1Q391</accession>
<dbReference type="STRING" id="1391654.AKJ09_06974"/>
<proteinExistence type="predicted"/>
<gene>
    <name evidence="2" type="ORF">AKJ09_06974</name>
</gene>
<feature type="region of interest" description="Disordered" evidence="1">
    <location>
        <begin position="28"/>
        <end position="51"/>
    </location>
</feature>